<sequence>MKEMQDADIARGWIDMHLASKGSEAQDASFWAYTALDDLRHDDVERFWTIIHQIRRLNDSEEILSNLAAGPLEDLLANSGREFIDRCESLAKTDERFKLMLGMLWKNTIPDDIWKRIEIAVSRV</sequence>
<dbReference type="Proteomes" id="UP001528850">
    <property type="component" value="Unassembled WGS sequence"/>
</dbReference>
<proteinExistence type="predicted"/>
<gene>
    <name evidence="2" type="ORF">P3W24_11605</name>
</gene>
<name>A0ABT6BBW4_9GAMM</name>
<dbReference type="Pfam" id="PF21746">
    <property type="entry name" value="DUF6869"/>
    <property type="match status" value="1"/>
</dbReference>
<evidence type="ECO:0000313" key="3">
    <source>
        <dbReference type="Proteomes" id="UP001528850"/>
    </source>
</evidence>
<protein>
    <recommendedName>
        <fullName evidence="1">DUF6869 domain-containing protein</fullName>
    </recommendedName>
</protein>
<accession>A0ABT6BBW4</accession>
<reference evidence="2 3" key="1">
    <citation type="journal article" date="2024" name="Curr. Microbiol.">
        <title>Luteibacter sahnii sp. nov., A Novel Yellow-Colored Xanthomonadin Pigment Producing Probiotic Bacterium from Healthy Rice Seed Microbiome.</title>
        <authorList>
            <person name="Jaiswal G."/>
            <person name="Rana R."/>
            <person name="Nayak P.K."/>
            <person name="Chouhan R."/>
            <person name="Gandhi S.G."/>
            <person name="Patel H.K."/>
            <person name="Patil P.B."/>
        </authorList>
    </citation>
    <scope>NUCLEOTIDE SEQUENCE [LARGE SCALE GENOMIC DNA]</scope>
    <source>
        <strain evidence="2 3">PPL201</strain>
    </source>
</reference>
<keyword evidence="3" id="KW-1185">Reference proteome</keyword>
<organism evidence="2 3">
    <name type="scientific">Luteibacter sahnii</name>
    <dbReference type="NCBI Taxonomy" id="3021977"/>
    <lineage>
        <taxon>Bacteria</taxon>
        <taxon>Pseudomonadati</taxon>
        <taxon>Pseudomonadota</taxon>
        <taxon>Gammaproteobacteria</taxon>
        <taxon>Lysobacterales</taxon>
        <taxon>Rhodanobacteraceae</taxon>
        <taxon>Luteibacter</taxon>
    </lineage>
</organism>
<feature type="domain" description="DUF6869" evidence="1">
    <location>
        <begin position="22"/>
        <end position="120"/>
    </location>
</feature>
<dbReference type="InterPro" id="IPR049221">
    <property type="entry name" value="DUF6869"/>
</dbReference>
<dbReference type="EMBL" id="JARJJS010000002">
    <property type="protein sequence ID" value="MDF4025610.1"/>
    <property type="molecule type" value="Genomic_DNA"/>
</dbReference>
<evidence type="ECO:0000259" key="1">
    <source>
        <dbReference type="Pfam" id="PF21746"/>
    </source>
</evidence>
<evidence type="ECO:0000313" key="2">
    <source>
        <dbReference type="EMBL" id="MDF4025610.1"/>
    </source>
</evidence>
<comment type="caution">
    <text evidence="2">The sequence shown here is derived from an EMBL/GenBank/DDBJ whole genome shotgun (WGS) entry which is preliminary data.</text>
</comment>